<organism evidence="1 2">
    <name type="scientific">Paenibacillus typhae</name>
    <dbReference type="NCBI Taxonomy" id="1174501"/>
    <lineage>
        <taxon>Bacteria</taxon>
        <taxon>Bacillati</taxon>
        <taxon>Bacillota</taxon>
        <taxon>Bacilli</taxon>
        <taxon>Bacillales</taxon>
        <taxon>Paenibacillaceae</taxon>
        <taxon>Paenibacillus</taxon>
    </lineage>
</organism>
<evidence type="ECO:0000313" key="1">
    <source>
        <dbReference type="EMBL" id="SDK13620.1"/>
    </source>
</evidence>
<evidence type="ECO:0008006" key="3">
    <source>
        <dbReference type="Google" id="ProtNLM"/>
    </source>
</evidence>
<name>A0A1G8ZHK4_9BACL</name>
<dbReference type="EMBL" id="FNDX01000032">
    <property type="protein sequence ID" value="SDK13620.1"/>
    <property type="molecule type" value="Genomic_DNA"/>
</dbReference>
<gene>
    <name evidence="1" type="ORF">SAMN05216192_13265</name>
</gene>
<dbReference type="PROSITE" id="PS51257">
    <property type="entry name" value="PROKAR_LIPOPROTEIN"/>
    <property type="match status" value="1"/>
</dbReference>
<proteinExistence type="predicted"/>
<keyword evidence="2" id="KW-1185">Reference proteome</keyword>
<reference evidence="2" key="1">
    <citation type="submission" date="2016-10" db="EMBL/GenBank/DDBJ databases">
        <authorList>
            <person name="Varghese N."/>
            <person name="Submissions S."/>
        </authorList>
    </citation>
    <scope>NUCLEOTIDE SEQUENCE [LARGE SCALE GENOMIC DNA]</scope>
    <source>
        <strain evidence="2">CGMCC 1.11012</strain>
    </source>
</reference>
<dbReference type="RefSeq" id="WP_090717234.1">
    <property type="nucleotide sequence ID" value="NZ_FNDX01000032.1"/>
</dbReference>
<protein>
    <recommendedName>
        <fullName evidence="3">Lipoprotein</fullName>
    </recommendedName>
</protein>
<accession>A0A1G8ZHK4</accession>
<dbReference type="AlphaFoldDB" id="A0A1G8ZHK4"/>
<dbReference type="OrthoDB" id="2651239at2"/>
<sequence length="138" mass="15387">MKRNRPMCILLLVCILSVMLIGCGAKEPSWDGFEGALNEKSFPVPKEASSPDRTTTNAAMDYVRYSLSGLREKEGLPDPYLEAIEAWGWKEQKGDEDAGNSRVFQKDGVIVHLTVHDGYFIVMIPKEKKVAIKGLKSK</sequence>
<dbReference type="Proteomes" id="UP000199050">
    <property type="component" value="Unassembled WGS sequence"/>
</dbReference>
<evidence type="ECO:0000313" key="2">
    <source>
        <dbReference type="Proteomes" id="UP000199050"/>
    </source>
</evidence>